<evidence type="ECO:0000256" key="1">
    <source>
        <dbReference type="SAM" id="MobiDB-lite"/>
    </source>
</evidence>
<reference evidence="5" key="3">
    <citation type="submission" date="2015-04" db="UniProtKB">
        <authorList>
            <consortium name="EnsemblPlants"/>
        </authorList>
    </citation>
    <scope>IDENTIFICATION</scope>
    <source>
        <strain evidence="5">cv. Jemalong A17</strain>
    </source>
</reference>
<reference evidence="4" key="4">
    <citation type="journal article" date="2018" name="Nat. Plants">
        <title>Whole-genome landscape of Medicago truncatula symbiotic genes.</title>
        <authorList>
            <person name="Pecrix Y."/>
            <person name="Gamas P."/>
            <person name="Carrere S."/>
        </authorList>
    </citation>
    <scope>NUCLEOTIDE SEQUENCE</scope>
    <source>
        <tissue evidence="4">Leaves</tissue>
    </source>
</reference>
<keyword evidence="3" id="KW-0812">Transmembrane</keyword>
<dbReference type="OrthoDB" id="1423820at2759"/>
<feature type="signal peptide" evidence="2">
    <location>
        <begin position="1"/>
        <end position="26"/>
    </location>
</feature>
<reference evidence="3 6" key="2">
    <citation type="journal article" date="2014" name="BMC Genomics">
        <title>An improved genome release (version Mt4.0) for the model legume Medicago truncatula.</title>
        <authorList>
            <person name="Tang H."/>
            <person name="Krishnakumar V."/>
            <person name="Bidwell S."/>
            <person name="Rosen B."/>
            <person name="Chan A."/>
            <person name="Zhou S."/>
            <person name="Gentzbittel L."/>
            <person name="Childs K.L."/>
            <person name="Yandell M."/>
            <person name="Gundlach H."/>
            <person name="Mayer K.F."/>
            <person name="Schwartz D.C."/>
            <person name="Town C.D."/>
        </authorList>
    </citation>
    <scope>GENOME REANNOTATION</scope>
    <source>
        <strain evidence="3">A17</strain>
        <strain evidence="5 6">cv. Jemalong A17</strain>
    </source>
</reference>
<evidence type="ECO:0000313" key="5">
    <source>
        <dbReference type="EnsemblPlants" id="KEH34303"/>
    </source>
</evidence>
<protein>
    <submittedName>
        <fullName evidence="3">Transmembrane protein, putative</fullName>
    </submittedName>
</protein>
<dbReference type="InterPro" id="IPR034430">
    <property type="entry name" value="PSY"/>
</dbReference>
<dbReference type="Gramene" id="rna15882">
    <property type="protein sequence ID" value="RHN67673.1"/>
    <property type="gene ID" value="gene15882"/>
</dbReference>
<keyword evidence="6" id="KW-1185">Reference proteome</keyword>
<sequence>MALAFEARSGLTFSFFFFLLLCSATARNPIIFSSDEALNMVGRSLKVINLDDYGGPTANRGHDPTLNRPATGRGRRVGRKG</sequence>
<accession>A0A072UYX5</accession>
<feature type="region of interest" description="Disordered" evidence="1">
    <location>
        <begin position="56"/>
        <end position="81"/>
    </location>
</feature>
<name>A0A072UYX5_MEDTR</name>
<evidence type="ECO:0000313" key="4">
    <source>
        <dbReference type="EMBL" id="RHN67673.1"/>
    </source>
</evidence>
<proteinExistence type="predicted"/>
<organism evidence="3 6">
    <name type="scientific">Medicago truncatula</name>
    <name type="common">Barrel medic</name>
    <name type="synonym">Medicago tribuloides</name>
    <dbReference type="NCBI Taxonomy" id="3880"/>
    <lineage>
        <taxon>Eukaryota</taxon>
        <taxon>Viridiplantae</taxon>
        <taxon>Streptophyta</taxon>
        <taxon>Embryophyta</taxon>
        <taxon>Tracheophyta</taxon>
        <taxon>Spermatophyta</taxon>
        <taxon>Magnoliopsida</taxon>
        <taxon>eudicotyledons</taxon>
        <taxon>Gunneridae</taxon>
        <taxon>Pentapetalae</taxon>
        <taxon>rosids</taxon>
        <taxon>fabids</taxon>
        <taxon>Fabales</taxon>
        <taxon>Fabaceae</taxon>
        <taxon>Papilionoideae</taxon>
        <taxon>50 kb inversion clade</taxon>
        <taxon>NPAAA clade</taxon>
        <taxon>Hologalegina</taxon>
        <taxon>IRL clade</taxon>
        <taxon>Trifolieae</taxon>
        <taxon>Medicago</taxon>
    </lineage>
</organism>
<dbReference type="EnsemblPlants" id="KEH34303">
    <property type="protein sequence ID" value="KEH34303"/>
    <property type="gene ID" value="MTR_3g464390"/>
</dbReference>
<dbReference type="Proteomes" id="UP000002051">
    <property type="component" value="Chromosome 3"/>
</dbReference>
<evidence type="ECO:0000313" key="3">
    <source>
        <dbReference type="EMBL" id="KEH34303.1"/>
    </source>
</evidence>
<dbReference type="Proteomes" id="UP000265566">
    <property type="component" value="Chromosome 3"/>
</dbReference>
<dbReference type="PANTHER" id="PTHR37177:SF4">
    <property type="entry name" value="PROTEIN PSY1"/>
    <property type="match status" value="1"/>
</dbReference>
<keyword evidence="3" id="KW-0472">Membrane</keyword>
<dbReference type="KEGG" id="mtr:25490911"/>
<dbReference type="EMBL" id="CM001219">
    <property type="protein sequence ID" value="KEH34303.1"/>
    <property type="molecule type" value="Genomic_DNA"/>
</dbReference>
<reference evidence="3 6" key="1">
    <citation type="journal article" date="2011" name="Nature">
        <title>The Medicago genome provides insight into the evolution of rhizobial symbioses.</title>
        <authorList>
            <person name="Young N.D."/>
            <person name="Debelle F."/>
            <person name="Oldroyd G.E."/>
            <person name="Geurts R."/>
            <person name="Cannon S.B."/>
            <person name="Udvardi M.K."/>
            <person name="Benedito V.A."/>
            <person name="Mayer K.F."/>
            <person name="Gouzy J."/>
            <person name="Schoof H."/>
            <person name="Van de Peer Y."/>
            <person name="Proost S."/>
            <person name="Cook D.R."/>
            <person name="Meyers B.C."/>
            <person name="Spannagl M."/>
            <person name="Cheung F."/>
            <person name="De Mita S."/>
            <person name="Krishnakumar V."/>
            <person name="Gundlach H."/>
            <person name="Zhou S."/>
            <person name="Mudge J."/>
            <person name="Bharti A.K."/>
            <person name="Murray J.D."/>
            <person name="Naoumkina M.A."/>
            <person name="Rosen B."/>
            <person name="Silverstein K.A."/>
            <person name="Tang H."/>
            <person name="Rombauts S."/>
            <person name="Zhao P.X."/>
            <person name="Zhou P."/>
            <person name="Barbe V."/>
            <person name="Bardou P."/>
            <person name="Bechner M."/>
            <person name="Bellec A."/>
            <person name="Berger A."/>
            <person name="Berges H."/>
            <person name="Bidwell S."/>
            <person name="Bisseling T."/>
            <person name="Choisne N."/>
            <person name="Couloux A."/>
            <person name="Denny R."/>
            <person name="Deshpande S."/>
            <person name="Dai X."/>
            <person name="Doyle J.J."/>
            <person name="Dudez A.M."/>
            <person name="Farmer A.D."/>
            <person name="Fouteau S."/>
            <person name="Franken C."/>
            <person name="Gibelin C."/>
            <person name="Gish J."/>
            <person name="Goldstein S."/>
            <person name="Gonzalez A.J."/>
            <person name="Green P.J."/>
            <person name="Hallab A."/>
            <person name="Hartog M."/>
            <person name="Hua A."/>
            <person name="Humphray S.J."/>
            <person name="Jeong D.H."/>
            <person name="Jing Y."/>
            <person name="Jocker A."/>
            <person name="Kenton S.M."/>
            <person name="Kim D.J."/>
            <person name="Klee K."/>
            <person name="Lai H."/>
            <person name="Lang C."/>
            <person name="Lin S."/>
            <person name="Macmil S.L."/>
            <person name="Magdelenat G."/>
            <person name="Matthews L."/>
            <person name="McCorrison J."/>
            <person name="Monaghan E.L."/>
            <person name="Mun J.H."/>
            <person name="Najar F.Z."/>
            <person name="Nicholson C."/>
            <person name="Noirot C."/>
            <person name="O'Bleness M."/>
            <person name="Paule C.R."/>
            <person name="Poulain J."/>
            <person name="Prion F."/>
            <person name="Qin B."/>
            <person name="Qu C."/>
            <person name="Retzel E.F."/>
            <person name="Riddle C."/>
            <person name="Sallet E."/>
            <person name="Samain S."/>
            <person name="Samson N."/>
            <person name="Sanders I."/>
            <person name="Saurat O."/>
            <person name="Scarpelli C."/>
            <person name="Schiex T."/>
            <person name="Segurens B."/>
            <person name="Severin A.J."/>
            <person name="Sherrier D.J."/>
            <person name="Shi R."/>
            <person name="Sims S."/>
            <person name="Singer S.R."/>
            <person name="Sinharoy S."/>
            <person name="Sterck L."/>
            <person name="Viollet A."/>
            <person name="Wang B.B."/>
            <person name="Wang K."/>
            <person name="Wang M."/>
            <person name="Wang X."/>
            <person name="Warfsmann J."/>
            <person name="Weissenbach J."/>
            <person name="White D.D."/>
            <person name="White J.D."/>
            <person name="Wiley G.B."/>
            <person name="Wincker P."/>
            <person name="Xing Y."/>
            <person name="Yang L."/>
            <person name="Yao Z."/>
            <person name="Ying F."/>
            <person name="Zhai J."/>
            <person name="Zhou L."/>
            <person name="Zuber A."/>
            <person name="Denarie J."/>
            <person name="Dixon R.A."/>
            <person name="May G.D."/>
            <person name="Schwartz D.C."/>
            <person name="Rogers J."/>
            <person name="Quetier F."/>
            <person name="Town C.D."/>
            <person name="Roe B.A."/>
        </authorList>
    </citation>
    <scope>NUCLEOTIDE SEQUENCE [LARGE SCALE GENOMIC DNA]</scope>
    <source>
        <strain evidence="3">A17</strain>
        <strain evidence="5 6">cv. Jemalong A17</strain>
    </source>
</reference>
<feature type="chain" id="PRO_5014500121" evidence="2">
    <location>
        <begin position="27"/>
        <end position="81"/>
    </location>
</feature>
<evidence type="ECO:0000313" key="6">
    <source>
        <dbReference type="Proteomes" id="UP000002051"/>
    </source>
</evidence>
<dbReference type="AlphaFoldDB" id="A0A072UYX5"/>
<dbReference type="HOGENOM" id="CLU_197080_0_0_1"/>
<evidence type="ECO:0000256" key="2">
    <source>
        <dbReference type="SAM" id="SignalP"/>
    </source>
</evidence>
<gene>
    <name evidence="5" type="primary">25490911</name>
    <name evidence="3" type="ordered locus">MTR_3g464390</name>
    <name evidence="4" type="ORF">MtrunA17_Chr3g0105201</name>
</gene>
<dbReference type="PANTHER" id="PTHR37177">
    <property type="entry name" value="PROTEIN PSY1"/>
    <property type="match status" value="1"/>
</dbReference>
<dbReference type="EMBL" id="PSQE01000003">
    <property type="protein sequence ID" value="RHN67673.1"/>
    <property type="molecule type" value="Genomic_DNA"/>
</dbReference>
<keyword evidence="2" id="KW-0732">Signal</keyword>